<organism evidence="2 3">
    <name type="scientific">Massilia violaceinigra</name>
    <dbReference type="NCBI Taxonomy" id="2045208"/>
    <lineage>
        <taxon>Bacteria</taxon>
        <taxon>Pseudomonadati</taxon>
        <taxon>Pseudomonadota</taxon>
        <taxon>Betaproteobacteria</taxon>
        <taxon>Burkholderiales</taxon>
        <taxon>Oxalobacteraceae</taxon>
        <taxon>Telluria group</taxon>
        <taxon>Massilia</taxon>
    </lineage>
</organism>
<keyword evidence="1" id="KW-1133">Transmembrane helix</keyword>
<dbReference type="AlphaFoldDB" id="A0A2D2DPG1"/>
<name>A0A2D2DPG1_9BURK</name>
<dbReference type="EMBL" id="CP024608">
    <property type="protein sequence ID" value="ATQ76881.1"/>
    <property type="molecule type" value="Genomic_DNA"/>
</dbReference>
<gene>
    <name evidence="2" type="ORF">CR152_21915</name>
</gene>
<proteinExistence type="predicted"/>
<dbReference type="Proteomes" id="UP000229897">
    <property type="component" value="Chromosome"/>
</dbReference>
<keyword evidence="1" id="KW-0812">Transmembrane</keyword>
<keyword evidence="1" id="KW-0472">Membrane</keyword>
<evidence type="ECO:0000313" key="3">
    <source>
        <dbReference type="Proteomes" id="UP000229897"/>
    </source>
</evidence>
<reference evidence="2" key="1">
    <citation type="submission" date="2017-10" db="EMBL/GenBank/DDBJ databases">
        <title>Massilia psychrophilum sp. nov., a novel purple-pigmented bacterium isolated from Tianshan glacier, Xinjiang Municipality, China.</title>
        <authorList>
            <person name="Wang H."/>
        </authorList>
    </citation>
    <scope>NUCLEOTIDE SEQUENCE [LARGE SCALE GENOMIC DNA]</scope>
    <source>
        <strain evidence="2">B2</strain>
    </source>
</reference>
<sequence length="70" mass="7430">MADVLLELGHLMVMNWRITVALVASTMLALALAFAIPPFTGPYGIALALCGLAAGCWWHSRALAIRSCTS</sequence>
<protein>
    <submittedName>
        <fullName evidence="2">Uncharacterized protein</fullName>
    </submittedName>
</protein>
<keyword evidence="3" id="KW-1185">Reference proteome</keyword>
<evidence type="ECO:0000313" key="2">
    <source>
        <dbReference type="EMBL" id="ATQ76881.1"/>
    </source>
</evidence>
<feature type="transmembrane region" description="Helical" evidence="1">
    <location>
        <begin position="42"/>
        <end position="60"/>
    </location>
</feature>
<dbReference type="KEGG" id="mass:CR152_21915"/>
<evidence type="ECO:0000256" key="1">
    <source>
        <dbReference type="SAM" id="Phobius"/>
    </source>
</evidence>
<feature type="transmembrane region" description="Helical" evidence="1">
    <location>
        <begin position="16"/>
        <end position="36"/>
    </location>
</feature>
<accession>A0A2D2DPG1</accession>